<evidence type="ECO:0000256" key="10">
    <source>
        <dbReference type="SAM" id="Phobius"/>
    </source>
</evidence>
<dbReference type="PANTHER" id="PTHR43448">
    <property type="entry name" value="PROTOHEME IX FARNESYLTRANSFERASE, MITOCHONDRIAL"/>
    <property type="match status" value="1"/>
</dbReference>
<feature type="transmembrane region" description="Helical" evidence="10">
    <location>
        <begin position="159"/>
        <end position="180"/>
    </location>
</feature>
<dbReference type="AlphaFoldDB" id="A0A6S6T0G1"/>
<feature type="transmembrane region" description="Helical" evidence="10">
    <location>
        <begin position="104"/>
        <end position="122"/>
    </location>
</feature>
<keyword evidence="3" id="KW-1003">Cell membrane</keyword>
<name>A0A6S6T0G1_9BACT</name>
<evidence type="ECO:0000256" key="1">
    <source>
        <dbReference type="ARBA" id="ARBA00004141"/>
    </source>
</evidence>
<protein>
    <recommendedName>
        <fullName evidence="2">heme o synthase</fullName>
        <ecNumber evidence="2">2.5.1.141</ecNumber>
    </recommendedName>
</protein>
<dbReference type="PANTHER" id="PTHR43448:SF2">
    <property type="entry name" value="PROTOHEME IX FARNESYLTRANSFERASE, MITOCHONDRIAL"/>
    <property type="match status" value="1"/>
</dbReference>
<dbReference type="InterPro" id="IPR000537">
    <property type="entry name" value="UbiA_prenyltransferase"/>
</dbReference>
<dbReference type="GO" id="GO:0008495">
    <property type="term" value="F:protoheme IX farnesyltransferase activity"/>
    <property type="evidence" value="ECO:0007669"/>
    <property type="project" value="UniProtKB-EC"/>
</dbReference>
<reference evidence="11" key="1">
    <citation type="submission" date="2020-01" db="EMBL/GenBank/DDBJ databases">
        <authorList>
            <person name="Meier V. D."/>
            <person name="Meier V D."/>
        </authorList>
    </citation>
    <scope>NUCLEOTIDE SEQUENCE</scope>
    <source>
        <strain evidence="11">HLG_WM_MAG_12</strain>
    </source>
</reference>
<comment type="subcellular location">
    <subcellularLocation>
        <location evidence="1">Membrane</location>
        <topology evidence="1">Multi-pass membrane protein</topology>
    </subcellularLocation>
</comment>
<dbReference type="InterPro" id="IPR006369">
    <property type="entry name" value="Protohaem_IX_farnesylTrfase"/>
</dbReference>
<feature type="transmembrane region" description="Helical" evidence="10">
    <location>
        <begin position="231"/>
        <end position="249"/>
    </location>
</feature>
<organism evidence="11">
    <name type="scientific">uncultured Campylobacterales bacterium</name>
    <dbReference type="NCBI Taxonomy" id="352960"/>
    <lineage>
        <taxon>Bacteria</taxon>
        <taxon>Pseudomonadati</taxon>
        <taxon>Campylobacterota</taxon>
        <taxon>Epsilonproteobacteria</taxon>
        <taxon>Campylobacterales</taxon>
        <taxon>environmental samples</taxon>
    </lineage>
</organism>
<dbReference type="EMBL" id="CACVAW010000044">
    <property type="protein sequence ID" value="CAA6811834.1"/>
    <property type="molecule type" value="Genomic_DNA"/>
</dbReference>
<dbReference type="Gene3D" id="1.10.357.140">
    <property type="entry name" value="UbiA prenyltransferase"/>
    <property type="match status" value="1"/>
</dbReference>
<feature type="transmembrane region" description="Helical" evidence="10">
    <location>
        <begin position="134"/>
        <end position="153"/>
    </location>
</feature>
<evidence type="ECO:0000256" key="3">
    <source>
        <dbReference type="ARBA" id="ARBA00022475"/>
    </source>
</evidence>
<keyword evidence="4" id="KW-0808">Transferase</keyword>
<proteinExistence type="predicted"/>
<dbReference type="GO" id="GO:0006784">
    <property type="term" value="P:heme A biosynthetic process"/>
    <property type="evidence" value="ECO:0007669"/>
    <property type="project" value="TreeGrafter"/>
</dbReference>
<keyword evidence="6 10" id="KW-1133">Transmembrane helix</keyword>
<sequence>MTLTKQFFSLTKFILSTAVTLSALLSFFAYKGELNSTIILPTIAIWLLALGVSALNQVQEYKEDALMPRTKNRPIASGIMSVKTGLIISLSLILGALILGYLELGLFGLAIFVATVFIYNFAYTNLKKISVYSAIYGALLGVIPPLVGWIVAGGQISDVRFLAIALLYFIWQIPHTWLLVLKFHKDYKSGGFNTVVDTFGIEPLKRITFIWILITMVIGLFVIYSFNITSIYLLVAVAFIHLYILFSSFKNLLKSDSYKRVFIEINIYILYIMIILCLRFFI</sequence>
<dbReference type="GO" id="GO:0016020">
    <property type="term" value="C:membrane"/>
    <property type="evidence" value="ECO:0007669"/>
    <property type="project" value="UniProtKB-SubCell"/>
</dbReference>
<evidence type="ECO:0000256" key="4">
    <source>
        <dbReference type="ARBA" id="ARBA00022679"/>
    </source>
</evidence>
<accession>A0A6S6T0G1</accession>
<comment type="catalytic activity">
    <reaction evidence="9">
        <text>heme b + (2E,6E)-farnesyl diphosphate + H2O = Fe(II)-heme o + diphosphate</text>
        <dbReference type="Rhea" id="RHEA:28070"/>
        <dbReference type="ChEBI" id="CHEBI:15377"/>
        <dbReference type="ChEBI" id="CHEBI:33019"/>
        <dbReference type="ChEBI" id="CHEBI:60344"/>
        <dbReference type="ChEBI" id="CHEBI:60530"/>
        <dbReference type="ChEBI" id="CHEBI:175763"/>
        <dbReference type="EC" id="2.5.1.141"/>
    </reaction>
</comment>
<feature type="transmembrane region" description="Helical" evidence="10">
    <location>
        <begin position="7"/>
        <end position="30"/>
    </location>
</feature>
<evidence type="ECO:0000313" key="11">
    <source>
        <dbReference type="EMBL" id="CAA6811834.1"/>
    </source>
</evidence>
<keyword evidence="5 10" id="KW-0812">Transmembrane</keyword>
<evidence type="ECO:0000256" key="2">
    <source>
        <dbReference type="ARBA" id="ARBA00012292"/>
    </source>
</evidence>
<evidence type="ECO:0000256" key="5">
    <source>
        <dbReference type="ARBA" id="ARBA00022692"/>
    </source>
</evidence>
<feature type="transmembrane region" description="Helical" evidence="10">
    <location>
        <begin position="261"/>
        <end position="281"/>
    </location>
</feature>
<gene>
    <name evidence="11" type="ORF">HELGO_WM6476</name>
</gene>
<evidence type="ECO:0000256" key="6">
    <source>
        <dbReference type="ARBA" id="ARBA00022989"/>
    </source>
</evidence>
<feature type="transmembrane region" description="Helical" evidence="10">
    <location>
        <begin position="207"/>
        <end position="225"/>
    </location>
</feature>
<dbReference type="EC" id="2.5.1.141" evidence="2"/>
<dbReference type="Pfam" id="PF01040">
    <property type="entry name" value="UbiA"/>
    <property type="match status" value="1"/>
</dbReference>
<keyword evidence="8 10" id="KW-0472">Membrane</keyword>
<feature type="transmembrane region" description="Helical" evidence="10">
    <location>
        <begin position="36"/>
        <end position="55"/>
    </location>
</feature>
<evidence type="ECO:0000256" key="8">
    <source>
        <dbReference type="ARBA" id="ARBA00023136"/>
    </source>
</evidence>
<dbReference type="InterPro" id="IPR044878">
    <property type="entry name" value="UbiA_sf"/>
</dbReference>
<feature type="transmembrane region" description="Helical" evidence="10">
    <location>
        <begin position="75"/>
        <end position="98"/>
    </location>
</feature>
<evidence type="ECO:0000256" key="9">
    <source>
        <dbReference type="ARBA" id="ARBA00047690"/>
    </source>
</evidence>
<evidence type="ECO:0000256" key="7">
    <source>
        <dbReference type="ARBA" id="ARBA00023133"/>
    </source>
</evidence>
<keyword evidence="7" id="KW-0350">Heme biosynthesis</keyword>